<dbReference type="InParanoid" id="S8E5N8"/>
<dbReference type="OrthoDB" id="10578445at2759"/>
<evidence type="ECO:0000313" key="3">
    <source>
        <dbReference type="EMBL" id="EPT00382.1"/>
    </source>
</evidence>
<evidence type="ECO:0000256" key="1">
    <source>
        <dbReference type="SAM" id="MobiDB-lite"/>
    </source>
</evidence>
<proteinExistence type="predicted"/>
<accession>S8E5N8</accession>
<dbReference type="EMBL" id="KE504149">
    <property type="protein sequence ID" value="EPT00382.1"/>
    <property type="molecule type" value="Genomic_DNA"/>
</dbReference>
<organism evidence="3 4">
    <name type="scientific">Fomitopsis schrenkii</name>
    <name type="common">Brown rot fungus</name>
    <dbReference type="NCBI Taxonomy" id="2126942"/>
    <lineage>
        <taxon>Eukaryota</taxon>
        <taxon>Fungi</taxon>
        <taxon>Dikarya</taxon>
        <taxon>Basidiomycota</taxon>
        <taxon>Agaricomycotina</taxon>
        <taxon>Agaricomycetes</taxon>
        <taxon>Polyporales</taxon>
        <taxon>Fomitopsis</taxon>
    </lineage>
</organism>
<evidence type="ECO:0000313" key="4">
    <source>
        <dbReference type="Proteomes" id="UP000015241"/>
    </source>
</evidence>
<keyword evidence="2" id="KW-0732">Signal</keyword>
<dbReference type="AlphaFoldDB" id="S8E5N8"/>
<feature type="chain" id="PRO_5004562809" evidence="2">
    <location>
        <begin position="22"/>
        <end position="222"/>
    </location>
</feature>
<keyword evidence="4" id="KW-1185">Reference proteome</keyword>
<feature type="region of interest" description="Disordered" evidence="1">
    <location>
        <begin position="35"/>
        <end position="161"/>
    </location>
</feature>
<feature type="signal peptide" evidence="2">
    <location>
        <begin position="1"/>
        <end position="21"/>
    </location>
</feature>
<dbReference type="Proteomes" id="UP000015241">
    <property type="component" value="Unassembled WGS sequence"/>
</dbReference>
<feature type="compositionally biased region" description="Pro residues" evidence="1">
    <location>
        <begin position="126"/>
        <end position="136"/>
    </location>
</feature>
<sequence>MRSTTIISAAVIAASVAPALGFQFERRVRSYDEGELVARGGDEQEGRHGRGNPIARPPRPPAPGNGHGRGNPIVRPPAPPATGGHVRRPAPQGPGRRELHDEGLFSRGEHDDVEGRGHGHGRGQPVPRPPPPPPPSDGTHVRRPAPPPPQRPRELDDEGLFTRTSEDIEVYARNLWNWISPRLVSDQTSVSSPRELDEELLARAFAEDDLFARMDWEMDELD</sequence>
<protein>
    <submittedName>
        <fullName evidence="3">Uncharacterized protein</fullName>
    </submittedName>
</protein>
<feature type="compositionally biased region" description="Basic and acidic residues" evidence="1">
    <location>
        <begin position="95"/>
        <end position="117"/>
    </location>
</feature>
<dbReference type="HOGENOM" id="CLU_1245393_0_0_1"/>
<evidence type="ECO:0000256" key="2">
    <source>
        <dbReference type="SAM" id="SignalP"/>
    </source>
</evidence>
<gene>
    <name evidence="3" type="ORF">FOMPIDRAFT_1023783</name>
</gene>
<reference evidence="3 4" key="1">
    <citation type="journal article" date="2012" name="Science">
        <title>The Paleozoic origin of enzymatic lignin decomposition reconstructed from 31 fungal genomes.</title>
        <authorList>
            <person name="Floudas D."/>
            <person name="Binder M."/>
            <person name="Riley R."/>
            <person name="Barry K."/>
            <person name="Blanchette R.A."/>
            <person name="Henrissat B."/>
            <person name="Martinez A.T."/>
            <person name="Otillar R."/>
            <person name="Spatafora J.W."/>
            <person name="Yadav J.S."/>
            <person name="Aerts A."/>
            <person name="Benoit I."/>
            <person name="Boyd A."/>
            <person name="Carlson A."/>
            <person name="Copeland A."/>
            <person name="Coutinho P.M."/>
            <person name="de Vries R.P."/>
            <person name="Ferreira P."/>
            <person name="Findley K."/>
            <person name="Foster B."/>
            <person name="Gaskell J."/>
            <person name="Glotzer D."/>
            <person name="Gorecki P."/>
            <person name="Heitman J."/>
            <person name="Hesse C."/>
            <person name="Hori C."/>
            <person name="Igarashi K."/>
            <person name="Jurgens J.A."/>
            <person name="Kallen N."/>
            <person name="Kersten P."/>
            <person name="Kohler A."/>
            <person name="Kuees U."/>
            <person name="Kumar T.K.A."/>
            <person name="Kuo A."/>
            <person name="LaButti K."/>
            <person name="Larrondo L.F."/>
            <person name="Lindquist E."/>
            <person name="Ling A."/>
            <person name="Lombard V."/>
            <person name="Lucas S."/>
            <person name="Lundell T."/>
            <person name="Martin R."/>
            <person name="McLaughlin D.J."/>
            <person name="Morgenstern I."/>
            <person name="Morin E."/>
            <person name="Murat C."/>
            <person name="Nagy L.G."/>
            <person name="Nolan M."/>
            <person name="Ohm R.A."/>
            <person name="Patyshakuliyeva A."/>
            <person name="Rokas A."/>
            <person name="Ruiz-Duenas F.J."/>
            <person name="Sabat G."/>
            <person name="Salamov A."/>
            <person name="Samejima M."/>
            <person name="Schmutz J."/>
            <person name="Slot J.C."/>
            <person name="St John F."/>
            <person name="Stenlid J."/>
            <person name="Sun H."/>
            <person name="Sun S."/>
            <person name="Syed K."/>
            <person name="Tsang A."/>
            <person name="Wiebenga A."/>
            <person name="Young D."/>
            <person name="Pisabarro A."/>
            <person name="Eastwood D.C."/>
            <person name="Martin F."/>
            <person name="Cullen D."/>
            <person name="Grigoriev I.V."/>
            <person name="Hibbett D.S."/>
        </authorList>
    </citation>
    <scope>NUCLEOTIDE SEQUENCE</scope>
    <source>
        <strain evidence="4">FP-58527</strain>
    </source>
</reference>
<name>S8E5N8_FOMSC</name>